<evidence type="ECO:0000256" key="9">
    <source>
        <dbReference type="ARBA" id="ARBA00022679"/>
    </source>
</evidence>
<dbReference type="SUPFAM" id="SSF55781">
    <property type="entry name" value="GAF domain-like"/>
    <property type="match status" value="1"/>
</dbReference>
<dbReference type="InterPro" id="IPR013767">
    <property type="entry name" value="PAS_fold"/>
</dbReference>
<dbReference type="Gene3D" id="3.30.565.10">
    <property type="entry name" value="Histidine kinase-like ATPase, C-terminal domain"/>
    <property type="match status" value="1"/>
</dbReference>
<dbReference type="SMART" id="SM00086">
    <property type="entry name" value="PAC"/>
    <property type="match status" value="1"/>
</dbReference>
<evidence type="ECO:0000256" key="7">
    <source>
        <dbReference type="ARBA" id="ARBA00022630"/>
    </source>
</evidence>
<dbReference type="EC" id="2.7.13.3" evidence="2"/>
<evidence type="ECO:0000256" key="15">
    <source>
        <dbReference type="ARBA" id="ARBA00023026"/>
    </source>
</evidence>
<dbReference type="SMART" id="SM00911">
    <property type="entry name" value="HWE_HK"/>
    <property type="match status" value="1"/>
</dbReference>
<dbReference type="Gene3D" id="3.30.450.40">
    <property type="match status" value="1"/>
</dbReference>
<keyword evidence="16" id="KW-0675">Receptor</keyword>
<organism evidence="19 20">
    <name type="scientific">Labrys okinawensis</name>
    <dbReference type="NCBI Taxonomy" id="346911"/>
    <lineage>
        <taxon>Bacteria</taxon>
        <taxon>Pseudomonadati</taxon>
        <taxon>Pseudomonadota</taxon>
        <taxon>Alphaproteobacteria</taxon>
        <taxon>Hyphomicrobiales</taxon>
        <taxon>Xanthobacteraceae</taxon>
        <taxon>Labrys</taxon>
    </lineage>
</organism>
<evidence type="ECO:0000259" key="17">
    <source>
        <dbReference type="PROSITE" id="PS50112"/>
    </source>
</evidence>
<sequence length="518" mass="56739">MSALKTGKEPSGRPALAFGVADPAQDEPVPLAHRVLQQSAVFQFTDLLYRARSLDQIYDAAFDAINDMLGCTRAAIMRFDDRTALRFVAWRRLSEDYRAGAQGHSPWQSGEKEPAAIYVDDIGKADLPPDLIALIRHEGIGALAFIPIMVGQDMAGKLVFYYDTPHPFTDEERGMALIIARQLGFAIERYHNDQTARRFAALVESSDDAIISKSLEGVIVSWNAGAERLFGYTASEAVGRSVMMLIPPDRHNEEPAILARIRAGERIDHYETIRRRKDGSLVDISLSVSPIKDAGGVIIGASKIARDITERRRAQEQQQLLLHEMNHRVKNLFALATSIVNLSVASAETPAMLASIVADRLGALSRAHALTLASRTADNGFRKTATLHALIEAILAPYVEGPQGERRRFTVEGLDIELAENVVTPVALLLHEFATNAAKYGSFSTPTGRVAIECRRRGGDAVIVWRETGGPQVQPSDAEGFGSRLVRLAASQFGGFSREWHPEGLVIELTMDLSRVGP</sequence>
<dbReference type="CDD" id="cd00130">
    <property type="entry name" value="PAS"/>
    <property type="match status" value="1"/>
</dbReference>
<dbReference type="Pfam" id="PF00989">
    <property type="entry name" value="PAS"/>
    <property type="match status" value="1"/>
</dbReference>
<feature type="domain" description="PAC" evidence="18">
    <location>
        <begin position="268"/>
        <end position="320"/>
    </location>
</feature>
<dbReference type="InterPro" id="IPR000700">
    <property type="entry name" value="PAS-assoc_C"/>
</dbReference>
<evidence type="ECO:0000256" key="4">
    <source>
        <dbReference type="ARBA" id="ARBA00022543"/>
    </source>
</evidence>
<dbReference type="AlphaFoldDB" id="A0A2S9QIX6"/>
<evidence type="ECO:0000256" key="12">
    <source>
        <dbReference type="ARBA" id="ARBA00022777"/>
    </source>
</evidence>
<protein>
    <recommendedName>
        <fullName evidence="3">Blue-light-activated histidine kinase</fullName>
        <ecNumber evidence="2">2.7.13.3</ecNumber>
    </recommendedName>
</protein>
<evidence type="ECO:0000313" key="19">
    <source>
        <dbReference type="EMBL" id="PRH89293.1"/>
    </source>
</evidence>
<keyword evidence="14" id="KW-0157">Chromophore</keyword>
<dbReference type="GO" id="GO:0005524">
    <property type="term" value="F:ATP binding"/>
    <property type="evidence" value="ECO:0007669"/>
    <property type="project" value="UniProtKB-KW"/>
</dbReference>
<dbReference type="PROSITE" id="PS50113">
    <property type="entry name" value="PAC"/>
    <property type="match status" value="1"/>
</dbReference>
<dbReference type="Pfam" id="PF07536">
    <property type="entry name" value="HWE_HK"/>
    <property type="match status" value="1"/>
</dbReference>
<keyword evidence="10" id="KW-0677">Repeat</keyword>
<gene>
    <name evidence="19" type="ORF">C5L14_01480</name>
</gene>
<keyword evidence="7" id="KW-0285">Flavoprotein</keyword>
<dbReference type="EMBL" id="PUEJ01000001">
    <property type="protein sequence ID" value="PRH89293.1"/>
    <property type="molecule type" value="Genomic_DNA"/>
</dbReference>
<evidence type="ECO:0000256" key="14">
    <source>
        <dbReference type="ARBA" id="ARBA00022991"/>
    </source>
</evidence>
<dbReference type="Gene3D" id="3.30.450.20">
    <property type="entry name" value="PAS domain"/>
    <property type="match status" value="1"/>
</dbReference>
<evidence type="ECO:0000259" key="18">
    <source>
        <dbReference type="PROSITE" id="PS50113"/>
    </source>
</evidence>
<dbReference type="GO" id="GO:0009881">
    <property type="term" value="F:photoreceptor activity"/>
    <property type="evidence" value="ECO:0007669"/>
    <property type="project" value="UniProtKB-KW"/>
</dbReference>
<evidence type="ECO:0000256" key="13">
    <source>
        <dbReference type="ARBA" id="ARBA00022840"/>
    </source>
</evidence>
<feature type="domain" description="PAS" evidence="17">
    <location>
        <begin position="195"/>
        <end position="265"/>
    </location>
</feature>
<evidence type="ECO:0000256" key="5">
    <source>
        <dbReference type="ARBA" id="ARBA00022553"/>
    </source>
</evidence>
<dbReference type="InterPro" id="IPR035965">
    <property type="entry name" value="PAS-like_dom_sf"/>
</dbReference>
<dbReference type="RefSeq" id="WP_105860257.1">
    <property type="nucleotide sequence ID" value="NZ_PUEJ01000001.1"/>
</dbReference>
<reference evidence="19 20" key="1">
    <citation type="submission" date="2018-02" db="EMBL/GenBank/DDBJ databases">
        <title>Whole genome sequencing of endophytic bacterium.</title>
        <authorList>
            <person name="Eedara R."/>
            <person name="Podile A.R."/>
        </authorList>
    </citation>
    <scope>NUCLEOTIDE SEQUENCE [LARGE SCALE GENOMIC DNA]</scope>
    <source>
        <strain evidence="19 20">RP1T</strain>
    </source>
</reference>
<evidence type="ECO:0000256" key="8">
    <source>
        <dbReference type="ARBA" id="ARBA00022643"/>
    </source>
</evidence>
<keyword evidence="12" id="KW-0418">Kinase</keyword>
<evidence type="ECO:0000256" key="11">
    <source>
        <dbReference type="ARBA" id="ARBA00022741"/>
    </source>
</evidence>
<keyword evidence="15" id="KW-0843">Virulence</keyword>
<evidence type="ECO:0000256" key="2">
    <source>
        <dbReference type="ARBA" id="ARBA00012438"/>
    </source>
</evidence>
<keyword evidence="4" id="KW-0600">Photoreceptor protein</keyword>
<proteinExistence type="predicted"/>
<keyword evidence="11" id="KW-0547">Nucleotide-binding</keyword>
<dbReference type="InterPro" id="IPR011102">
    <property type="entry name" value="Sig_transdc_His_kinase_HWE"/>
</dbReference>
<keyword evidence="6" id="KW-0716">Sensory transduction</keyword>
<dbReference type="InterPro" id="IPR029016">
    <property type="entry name" value="GAF-like_dom_sf"/>
</dbReference>
<comment type="catalytic activity">
    <reaction evidence="1">
        <text>ATP + protein L-histidine = ADP + protein N-phospho-L-histidine.</text>
        <dbReference type="EC" id="2.7.13.3"/>
    </reaction>
</comment>
<dbReference type="GO" id="GO:0006355">
    <property type="term" value="P:regulation of DNA-templated transcription"/>
    <property type="evidence" value="ECO:0007669"/>
    <property type="project" value="InterPro"/>
</dbReference>
<dbReference type="InterPro" id="IPR001610">
    <property type="entry name" value="PAC"/>
</dbReference>
<dbReference type="InterPro" id="IPR000014">
    <property type="entry name" value="PAS"/>
</dbReference>
<dbReference type="PANTHER" id="PTHR41523">
    <property type="entry name" value="TWO-COMPONENT SYSTEM SENSOR PROTEIN"/>
    <property type="match status" value="1"/>
</dbReference>
<evidence type="ECO:0000256" key="6">
    <source>
        <dbReference type="ARBA" id="ARBA00022606"/>
    </source>
</evidence>
<dbReference type="Proteomes" id="UP000237682">
    <property type="component" value="Unassembled WGS sequence"/>
</dbReference>
<dbReference type="SUPFAM" id="SSF55785">
    <property type="entry name" value="PYP-like sensor domain (PAS domain)"/>
    <property type="match status" value="1"/>
</dbReference>
<dbReference type="InterPro" id="IPR003018">
    <property type="entry name" value="GAF"/>
</dbReference>
<accession>A0A2S9QIX6</accession>
<evidence type="ECO:0000256" key="3">
    <source>
        <dbReference type="ARBA" id="ARBA00021740"/>
    </source>
</evidence>
<dbReference type="PROSITE" id="PS50112">
    <property type="entry name" value="PAS"/>
    <property type="match status" value="1"/>
</dbReference>
<dbReference type="GO" id="GO:0004673">
    <property type="term" value="F:protein histidine kinase activity"/>
    <property type="evidence" value="ECO:0007669"/>
    <property type="project" value="UniProtKB-EC"/>
</dbReference>
<name>A0A2S9QIX6_9HYPH</name>
<evidence type="ECO:0000256" key="16">
    <source>
        <dbReference type="ARBA" id="ARBA00023170"/>
    </source>
</evidence>
<keyword evidence="13" id="KW-0067">ATP-binding</keyword>
<keyword evidence="9" id="KW-0808">Transferase</keyword>
<evidence type="ECO:0000313" key="20">
    <source>
        <dbReference type="Proteomes" id="UP000237682"/>
    </source>
</evidence>
<dbReference type="InterPro" id="IPR036890">
    <property type="entry name" value="HATPase_C_sf"/>
</dbReference>
<dbReference type="OrthoDB" id="341208at2"/>
<comment type="caution">
    <text evidence="19">The sequence shown here is derived from an EMBL/GenBank/DDBJ whole genome shotgun (WGS) entry which is preliminary data.</text>
</comment>
<dbReference type="Pfam" id="PF13185">
    <property type="entry name" value="GAF_2"/>
    <property type="match status" value="1"/>
</dbReference>
<keyword evidence="20" id="KW-1185">Reference proteome</keyword>
<dbReference type="NCBIfam" id="TIGR00229">
    <property type="entry name" value="sensory_box"/>
    <property type="match status" value="1"/>
</dbReference>
<evidence type="ECO:0000256" key="1">
    <source>
        <dbReference type="ARBA" id="ARBA00000085"/>
    </source>
</evidence>
<dbReference type="PANTHER" id="PTHR41523:SF8">
    <property type="entry name" value="ETHYLENE RESPONSE SENSOR PROTEIN"/>
    <property type="match status" value="1"/>
</dbReference>
<dbReference type="SMART" id="SM00091">
    <property type="entry name" value="PAS"/>
    <property type="match status" value="1"/>
</dbReference>
<keyword evidence="8" id="KW-0288">FMN</keyword>
<dbReference type="SMART" id="SM00065">
    <property type="entry name" value="GAF"/>
    <property type="match status" value="1"/>
</dbReference>
<evidence type="ECO:0000256" key="10">
    <source>
        <dbReference type="ARBA" id="ARBA00022737"/>
    </source>
</evidence>
<keyword evidence="5" id="KW-0597">Phosphoprotein</keyword>